<keyword evidence="2" id="KW-1185">Reference proteome</keyword>
<evidence type="ECO:0000313" key="1">
    <source>
        <dbReference type="EMBL" id="KFE68452.1"/>
    </source>
</evidence>
<organism evidence="1 2">
    <name type="scientific">Hyalangium minutum</name>
    <dbReference type="NCBI Taxonomy" id="394096"/>
    <lineage>
        <taxon>Bacteria</taxon>
        <taxon>Pseudomonadati</taxon>
        <taxon>Myxococcota</taxon>
        <taxon>Myxococcia</taxon>
        <taxon>Myxococcales</taxon>
        <taxon>Cystobacterineae</taxon>
        <taxon>Archangiaceae</taxon>
        <taxon>Hyalangium</taxon>
    </lineage>
</organism>
<name>A0A085WL89_9BACT</name>
<dbReference type="Proteomes" id="UP000028725">
    <property type="component" value="Unassembled WGS sequence"/>
</dbReference>
<protein>
    <submittedName>
        <fullName evidence="1">Uncharacterized protein</fullName>
    </submittedName>
</protein>
<sequence>MSYLQSLRWARLPRMLRPVPPRKEFRAGSPDSRAVKRGPLPPVVEWGLGAPRFLALVGQVEPHWETSGPMRGA</sequence>
<dbReference type="AlphaFoldDB" id="A0A085WL89"/>
<comment type="caution">
    <text evidence="1">The sequence shown here is derived from an EMBL/GenBank/DDBJ whole genome shotgun (WGS) entry which is preliminary data.</text>
</comment>
<evidence type="ECO:0000313" key="2">
    <source>
        <dbReference type="Proteomes" id="UP000028725"/>
    </source>
</evidence>
<accession>A0A085WL89</accession>
<gene>
    <name evidence="1" type="ORF">DB31_7689</name>
</gene>
<dbReference type="EMBL" id="JMCB01000006">
    <property type="protein sequence ID" value="KFE68452.1"/>
    <property type="molecule type" value="Genomic_DNA"/>
</dbReference>
<proteinExistence type="predicted"/>
<reference evidence="1 2" key="1">
    <citation type="submission" date="2014-04" db="EMBL/GenBank/DDBJ databases">
        <title>Genome assembly of Hyalangium minutum DSM 14724.</title>
        <authorList>
            <person name="Sharma G."/>
            <person name="Subramanian S."/>
        </authorList>
    </citation>
    <scope>NUCLEOTIDE SEQUENCE [LARGE SCALE GENOMIC DNA]</scope>
    <source>
        <strain evidence="1 2">DSM 14724</strain>
    </source>
</reference>